<proteinExistence type="predicted"/>
<sequence>MMLMAVIVPVIGMLLSGCASQTSQTGDKAANESALGVMLLADAASHDPSAMASMEVHIPQQAIQLVSSIDAYRARTGRWPKREDLTLPAGISDVRLAGNAPLDVVLMGGKAIIFHCRISPDGTVTVAPPFEAMMALMKSVPTQEPAMALPPVPITPK</sequence>
<name>A0A1J5R0X8_9ZZZZ</name>
<dbReference type="EMBL" id="MLJW01000532">
    <property type="protein sequence ID" value="OIQ85612.1"/>
    <property type="molecule type" value="Genomic_DNA"/>
</dbReference>
<organism evidence="1">
    <name type="scientific">mine drainage metagenome</name>
    <dbReference type="NCBI Taxonomy" id="410659"/>
    <lineage>
        <taxon>unclassified sequences</taxon>
        <taxon>metagenomes</taxon>
        <taxon>ecological metagenomes</taxon>
    </lineage>
</organism>
<dbReference type="AlphaFoldDB" id="A0A1J5R0X8"/>
<comment type="caution">
    <text evidence="1">The sequence shown here is derived from an EMBL/GenBank/DDBJ whole genome shotgun (WGS) entry which is preliminary data.</text>
</comment>
<evidence type="ECO:0000313" key="1">
    <source>
        <dbReference type="EMBL" id="OIQ85612.1"/>
    </source>
</evidence>
<gene>
    <name evidence="1" type="ORF">GALL_325490</name>
</gene>
<protein>
    <submittedName>
        <fullName evidence="1">Uncharacterized protein</fullName>
    </submittedName>
</protein>
<accession>A0A1J5R0X8</accession>
<reference evidence="1" key="1">
    <citation type="submission" date="2016-10" db="EMBL/GenBank/DDBJ databases">
        <title>Sequence of Gallionella enrichment culture.</title>
        <authorList>
            <person name="Poehlein A."/>
            <person name="Muehling M."/>
            <person name="Daniel R."/>
        </authorList>
    </citation>
    <scope>NUCLEOTIDE SEQUENCE</scope>
</reference>